<dbReference type="Proteomes" id="UP000095285">
    <property type="component" value="Unassembled WGS sequence"/>
</dbReference>
<evidence type="ECO:0000256" key="1">
    <source>
        <dbReference type="SAM" id="MobiDB-lite"/>
    </source>
</evidence>
<keyword evidence="2" id="KW-1133">Transmembrane helix</keyword>
<reference evidence="4" key="2">
    <citation type="submission" date="2016-11" db="UniProtKB">
        <authorList>
            <consortium name="WormBaseParasite"/>
        </authorList>
    </citation>
    <scope>IDENTIFICATION</scope>
</reference>
<reference evidence="3" key="1">
    <citation type="submission" date="2012-04" db="EMBL/GenBank/DDBJ databases">
        <title>The Genome Sequence of Loa loa.</title>
        <authorList>
            <consortium name="The Broad Institute Genome Sequencing Platform"/>
            <consortium name="Broad Institute Genome Sequencing Center for Infectious Disease"/>
            <person name="Nutman T.B."/>
            <person name="Fink D.L."/>
            <person name="Russ C."/>
            <person name="Young S."/>
            <person name="Zeng Q."/>
            <person name="Gargeya S."/>
            <person name="Alvarado L."/>
            <person name="Berlin A."/>
            <person name="Chapman S.B."/>
            <person name="Chen Z."/>
            <person name="Freedman E."/>
            <person name="Gellesch M."/>
            <person name="Goldberg J."/>
            <person name="Griggs A."/>
            <person name="Gujja S."/>
            <person name="Heilman E.R."/>
            <person name="Heiman D."/>
            <person name="Howarth C."/>
            <person name="Mehta T."/>
            <person name="Neiman D."/>
            <person name="Pearson M."/>
            <person name="Roberts A."/>
            <person name="Saif S."/>
            <person name="Shea T."/>
            <person name="Shenoy N."/>
            <person name="Sisk P."/>
            <person name="Stolte C."/>
            <person name="Sykes S."/>
            <person name="White J."/>
            <person name="Yandava C."/>
            <person name="Haas B."/>
            <person name="Henn M.R."/>
            <person name="Nusbaum C."/>
            <person name="Birren B."/>
        </authorList>
    </citation>
    <scope>NUCLEOTIDE SEQUENCE [LARGE SCALE GENOMIC DNA]</scope>
</reference>
<keyword evidence="2" id="KW-0812">Transmembrane</keyword>
<name>A0A1I7VD18_LOALO</name>
<evidence type="ECO:0000313" key="3">
    <source>
        <dbReference type="Proteomes" id="UP000095285"/>
    </source>
</evidence>
<dbReference type="AlphaFoldDB" id="A0A1I7VD18"/>
<keyword evidence="3" id="KW-1185">Reference proteome</keyword>
<protein>
    <submittedName>
        <fullName evidence="4">Uncharacterized protein</fullName>
    </submittedName>
</protein>
<feature type="transmembrane region" description="Helical" evidence="2">
    <location>
        <begin position="44"/>
        <end position="64"/>
    </location>
</feature>
<accession>A0A1I7VD18</accession>
<organism evidence="3 4">
    <name type="scientific">Loa loa</name>
    <name type="common">Eye worm</name>
    <name type="synonym">Filaria loa</name>
    <dbReference type="NCBI Taxonomy" id="7209"/>
    <lineage>
        <taxon>Eukaryota</taxon>
        <taxon>Metazoa</taxon>
        <taxon>Ecdysozoa</taxon>
        <taxon>Nematoda</taxon>
        <taxon>Chromadorea</taxon>
        <taxon>Rhabditida</taxon>
        <taxon>Spirurina</taxon>
        <taxon>Spiruromorpha</taxon>
        <taxon>Filarioidea</taxon>
        <taxon>Onchocercidae</taxon>
        <taxon>Loa</taxon>
    </lineage>
</organism>
<keyword evidence="2" id="KW-0472">Membrane</keyword>
<dbReference type="WBParaSite" id="EN70_12466">
    <property type="protein sequence ID" value="EN70_12466"/>
    <property type="gene ID" value="EN70_12466"/>
</dbReference>
<dbReference type="eggNOG" id="ENOG502SEFJ">
    <property type="taxonomic scope" value="Eukaryota"/>
</dbReference>
<evidence type="ECO:0000313" key="4">
    <source>
        <dbReference type="WBParaSite" id="EN70_12466"/>
    </source>
</evidence>
<dbReference type="OrthoDB" id="5826231at2759"/>
<evidence type="ECO:0000256" key="2">
    <source>
        <dbReference type="SAM" id="Phobius"/>
    </source>
</evidence>
<feature type="transmembrane region" description="Helical" evidence="2">
    <location>
        <begin position="14"/>
        <end position="32"/>
    </location>
</feature>
<proteinExistence type="predicted"/>
<gene>
    <name evidence="4" type="primary">LOAG_14532</name>
</gene>
<dbReference type="InParanoid" id="A0A1I7VD18"/>
<sequence length="359" mass="40861">IPDRCLDYYNYNDWLLWILIIVAGNGVFVRIHQYHRNQIQFIDPLNWTILFPVLGAGGGGGYYFGASGPGHFGSEKQPRRSRSLENRRDWLFTDDYGFPVMGTDERFNGASKRYQCQQQRNYHYQPYLSINTGPATGYRGTYDGRRGNEHYFDNFVTLQSNPTESDWDALDRSIRNYRENPNGEQMAVTVRRSKAQSLSPVRPSHGGIGGTLGGTKSRRHNLPSYFYRHSGTVGGFAGSQSGIAVNRNESVRRTRNDFPSGSALQDEVEFGADRGIVNYYRAINSSHQQPDYYGPGVGPANVTSAMRDRAIIRGTTADTTRYGFGAQKYYKFHCCCLSFRWPPWAFEEVEPPQPIYRRT</sequence>
<feature type="region of interest" description="Disordered" evidence="1">
    <location>
        <begin position="194"/>
        <end position="215"/>
    </location>
</feature>